<comment type="caution">
    <text evidence="7">The sequence shown here is derived from an EMBL/GenBank/DDBJ whole genome shotgun (WGS) entry which is preliminary data.</text>
</comment>
<proteinExistence type="inferred from homology"/>
<feature type="domain" description="RNA polymerase sigma factor 70 region 4 type 2" evidence="6">
    <location>
        <begin position="131"/>
        <end position="182"/>
    </location>
</feature>
<dbReference type="PANTHER" id="PTHR43133">
    <property type="entry name" value="RNA POLYMERASE ECF-TYPE SIGMA FACTO"/>
    <property type="match status" value="1"/>
</dbReference>
<dbReference type="Pfam" id="PF04542">
    <property type="entry name" value="Sigma70_r2"/>
    <property type="match status" value="1"/>
</dbReference>
<dbReference type="EMBL" id="JAQOSK010000023">
    <property type="protein sequence ID" value="MDC2960544.1"/>
    <property type="molecule type" value="Genomic_DNA"/>
</dbReference>
<reference evidence="7 8" key="1">
    <citation type="journal article" date="2015" name="Int. J. Syst. Evol. Microbiol.">
        <title>Streptomyces gilvifuscus sp. nov., an actinomycete that produces antibacterial compounds isolated from soil.</title>
        <authorList>
            <person name="Nguyen T.M."/>
            <person name="Kim J."/>
        </authorList>
    </citation>
    <scope>NUCLEOTIDE SEQUENCE [LARGE SCALE GENOMIC DNA]</scope>
    <source>
        <strain evidence="7 8">T113</strain>
    </source>
</reference>
<evidence type="ECO:0000259" key="5">
    <source>
        <dbReference type="Pfam" id="PF04542"/>
    </source>
</evidence>
<evidence type="ECO:0000313" key="8">
    <source>
        <dbReference type="Proteomes" id="UP001221328"/>
    </source>
</evidence>
<keyword evidence="4" id="KW-0804">Transcription</keyword>
<evidence type="ECO:0000256" key="2">
    <source>
        <dbReference type="ARBA" id="ARBA00023015"/>
    </source>
</evidence>
<dbReference type="CDD" id="cd06171">
    <property type="entry name" value="Sigma70_r4"/>
    <property type="match status" value="1"/>
</dbReference>
<evidence type="ECO:0000256" key="1">
    <source>
        <dbReference type="ARBA" id="ARBA00010641"/>
    </source>
</evidence>
<keyword evidence="2" id="KW-0805">Transcription regulation</keyword>
<dbReference type="InterPro" id="IPR014284">
    <property type="entry name" value="RNA_pol_sigma-70_dom"/>
</dbReference>
<gene>
    <name evidence="7" type="ORF">PO587_39590</name>
</gene>
<dbReference type="InterPro" id="IPR013324">
    <property type="entry name" value="RNA_pol_sigma_r3/r4-like"/>
</dbReference>
<dbReference type="Pfam" id="PF08281">
    <property type="entry name" value="Sigma70_r4_2"/>
    <property type="match status" value="1"/>
</dbReference>
<dbReference type="SUPFAM" id="SSF88946">
    <property type="entry name" value="Sigma2 domain of RNA polymerase sigma factors"/>
    <property type="match status" value="1"/>
</dbReference>
<protein>
    <submittedName>
        <fullName evidence="7">Sigma-70 family RNA polymerase sigma factor</fullName>
    </submittedName>
</protein>
<dbReference type="RefSeq" id="WP_272178675.1">
    <property type="nucleotide sequence ID" value="NZ_JAQOSK010000023.1"/>
</dbReference>
<dbReference type="Proteomes" id="UP001221328">
    <property type="component" value="Unassembled WGS sequence"/>
</dbReference>
<dbReference type="Gene3D" id="1.10.10.10">
    <property type="entry name" value="Winged helix-like DNA-binding domain superfamily/Winged helix DNA-binding domain"/>
    <property type="match status" value="1"/>
</dbReference>
<dbReference type="InterPro" id="IPR007627">
    <property type="entry name" value="RNA_pol_sigma70_r2"/>
</dbReference>
<organism evidence="7 8">
    <name type="scientific">Streptomyces gilvifuscus</name>
    <dbReference type="NCBI Taxonomy" id="1550617"/>
    <lineage>
        <taxon>Bacteria</taxon>
        <taxon>Bacillati</taxon>
        <taxon>Actinomycetota</taxon>
        <taxon>Actinomycetes</taxon>
        <taxon>Kitasatosporales</taxon>
        <taxon>Streptomycetaceae</taxon>
        <taxon>Streptomyces</taxon>
    </lineage>
</organism>
<evidence type="ECO:0000259" key="6">
    <source>
        <dbReference type="Pfam" id="PF08281"/>
    </source>
</evidence>
<dbReference type="SUPFAM" id="SSF88659">
    <property type="entry name" value="Sigma3 and sigma4 domains of RNA polymerase sigma factors"/>
    <property type="match status" value="1"/>
</dbReference>
<dbReference type="NCBIfam" id="TIGR02937">
    <property type="entry name" value="sigma70-ECF"/>
    <property type="match status" value="1"/>
</dbReference>
<evidence type="ECO:0000256" key="3">
    <source>
        <dbReference type="ARBA" id="ARBA00023082"/>
    </source>
</evidence>
<feature type="domain" description="RNA polymerase sigma-70 region 2" evidence="5">
    <location>
        <begin position="34"/>
        <end position="100"/>
    </location>
</feature>
<evidence type="ECO:0000313" key="7">
    <source>
        <dbReference type="EMBL" id="MDC2960544.1"/>
    </source>
</evidence>
<dbReference type="PANTHER" id="PTHR43133:SF62">
    <property type="entry name" value="RNA POLYMERASE SIGMA FACTOR SIGZ"/>
    <property type="match status" value="1"/>
</dbReference>
<dbReference type="InterPro" id="IPR036388">
    <property type="entry name" value="WH-like_DNA-bd_sf"/>
</dbReference>
<sequence>MTTAPQTRADLLDDAELVDGFLAGDEACLEVVHDRWRSLVYGLAKRSLGDARDAEDVTQMVFLAAWRGRAGFAPERGTLPGWLVGITRRKIADALAARTRRSELVAAAGARLLVTAHHETVRPEASLDRVLLDDELSRLPAPQRRVLNLAFHDDLTQTQIAQLTGWPLGTVKSHVRRGLHRLARRLDTDDAENSPLASG</sequence>
<name>A0ABT5G6Z9_9ACTN</name>
<keyword evidence="8" id="KW-1185">Reference proteome</keyword>
<dbReference type="InterPro" id="IPR013249">
    <property type="entry name" value="RNA_pol_sigma70_r4_t2"/>
</dbReference>
<dbReference type="InterPro" id="IPR039425">
    <property type="entry name" value="RNA_pol_sigma-70-like"/>
</dbReference>
<evidence type="ECO:0000256" key="4">
    <source>
        <dbReference type="ARBA" id="ARBA00023163"/>
    </source>
</evidence>
<dbReference type="Gene3D" id="1.10.1740.10">
    <property type="match status" value="1"/>
</dbReference>
<comment type="similarity">
    <text evidence="1">Belongs to the sigma-70 factor family. ECF subfamily.</text>
</comment>
<dbReference type="InterPro" id="IPR013325">
    <property type="entry name" value="RNA_pol_sigma_r2"/>
</dbReference>
<accession>A0ABT5G6Z9</accession>
<keyword evidence="3" id="KW-0731">Sigma factor</keyword>